<feature type="region of interest" description="Disordered" evidence="1">
    <location>
        <begin position="301"/>
        <end position="341"/>
    </location>
</feature>
<reference evidence="2" key="1">
    <citation type="submission" date="2020-09" db="EMBL/GenBank/DDBJ databases">
        <authorList>
            <person name="Kikuchi T."/>
        </authorList>
    </citation>
    <scope>NUCLEOTIDE SEQUENCE</scope>
    <source>
        <strain evidence="2">SH1</strain>
    </source>
</reference>
<keyword evidence="3" id="KW-1185">Reference proteome</keyword>
<feature type="compositionally biased region" description="Low complexity" evidence="1">
    <location>
        <begin position="320"/>
        <end position="331"/>
    </location>
</feature>
<feature type="compositionally biased region" description="Pro residues" evidence="1">
    <location>
        <begin position="383"/>
        <end position="406"/>
    </location>
</feature>
<comment type="caution">
    <text evidence="2">The sequence shown here is derived from an EMBL/GenBank/DDBJ whole genome shotgun (WGS) entry which is preliminary data.</text>
</comment>
<evidence type="ECO:0000313" key="2">
    <source>
        <dbReference type="EMBL" id="CAD5216675.1"/>
    </source>
</evidence>
<dbReference type="EMBL" id="CAJFCW020000003">
    <property type="protein sequence ID" value="CAG9106403.1"/>
    <property type="molecule type" value="Genomic_DNA"/>
</dbReference>
<sequence length="418" mass="47778">MSQYHSRTPSGHPGPRSPAPPPAGQPGPPPSTFETHEIPPSERLQIPDIRIKRSGSATPLQFGSTPQNYSGPPPQNYSANNPQNFGPSPQNYGPSEHNVPVRAHGQPPAAFQNDAFFNERITIPRPVAMNEQEHFSTEEYDNKDRGNIDEEEHSYDKQVRHSHFRSGSLPARRFGERSLFADRSMYDERGDAAARGGGYHYRWNYHHGPERREALPPPGYEHRELTNEPWREYEQRRETVNSERFRSEQAFREEQQRREEEERRRFGSSQQRSQAYRSASVGPVGNAGERYAYEEHYSGGLGSNYRPEYSTTLRRDARSQQRSSHMQSQGRQAGGGSSGWAFSSWGNGNRYGQPIKEQRYKKIRCCCFSFYWPPWGYEDSEPPRPMYPKAPGPPPTPAHLGPPPPLEDYHGGPQKRPY</sequence>
<dbReference type="Proteomes" id="UP000614601">
    <property type="component" value="Unassembled WGS sequence"/>
</dbReference>
<feature type="compositionally biased region" description="Basic and acidic residues" evidence="1">
    <location>
        <begin position="241"/>
        <end position="265"/>
    </location>
</feature>
<evidence type="ECO:0000256" key="1">
    <source>
        <dbReference type="SAM" id="MobiDB-lite"/>
    </source>
</evidence>
<name>A0A811KM45_9BILA</name>
<evidence type="ECO:0000313" key="3">
    <source>
        <dbReference type="Proteomes" id="UP000614601"/>
    </source>
</evidence>
<accession>A0A811KM45</accession>
<protein>
    <submittedName>
        <fullName evidence="2">Uncharacterized protein</fullName>
    </submittedName>
</protein>
<dbReference type="EMBL" id="CAJFDH010000003">
    <property type="protein sequence ID" value="CAD5216675.1"/>
    <property type="molecule type" value="Genomic_DNA"/>
</dbReference>
<feature type="compositionally biased region" description="Basic and acidic residues" evidence="1">
    <location>
        <begin position="131"/>
        <end position="147"/>
    </location>
</feature>
<feature type="region of interest" description="Disordered" evidence="1">
    <location>
        <begin position="381"/>
        <end position="418"/>
    </location>
</feature>
<dbReference type="OrthoDB" id="5826231at2759"/>
<dbReference type="Proteomes" id="UP000783686">
    <property type="component" value="Unassembled WGS sequence"/>
</dbReference>
<feature type="region of interest" description="Disordered" evidence="1">
    <location>
        <begin position="1"/>
        <end position="110"/>
    </location>
</feature>
<organism evidence="2 3">
    <name type="scientific">Bursaphelenchus okinawaensis</name>
    <dbReference type="NCBI Taxonomy" id="465554"/>
    <lineage>
        <taxon>Eukaryota</taxon>
        <taxon>Metazoa</taxon>
        <taxon>Ecdysozoa</taxon>
        <taxon>Nematoda</taxon>
        <taxon>Chromadorea</taxon>
        <taxon>Rhabditida</taxon>
        <taxon>Tylenchina</taxon>
        <taxon>Tylenchomorpha</taxon>
        <taxon>Aphelenchoidea</taxon>
        <taxon>Aphelenchoididae</taxon>
        <taxon>Bursaphelenchus</taxon>
    </lineage>
</organism>
<feature type="region of interest" description="Disordered" evidence="1">
    <location>
        <begin position="241"/>
        <end position="285"/>
    </location>
</feature>
<feature type="compositionally biased region" description="Low complexity" evidence="1">
    <location>
        <begin position="267"/>
        <end position="280"/>
    </location>
</feature>
<feature type="compositionally biased region" description="Polar residues" evidence="1">
    <location>
        <begin position="55"/>
        <end position="93"/>
    </location>
</feature>
<feature type="compositionally biased region" description="Pro residues" evidence="1">
    <location>
        <begin position="15"/>
        <end position="31"/>
    </location>
</feature>
<feature type="region of interest" description="Disordered" evidence="1">
    <location>
        <begin position="125"/>
        <end position="147"/>
    </location>
</feature>
<gene>
    <name evidence="2" type="ORF">BOKJ2_LOCUS6706</name>
</gene>
<proteinExistence type="predicted"/>
<dbReference type="AlphaFoldDB" id="A0A811KM45"/>